<keyword evidence="1" id="KW-1133">Transmembrane helix</keyword>
<feature type="transmembrane region" description="Helical" evidence="1">
    <location>
        <begin position="76"/>
        <end position="100"/>
    </location>
</feature>
<dbReference type="AlphaFoldDB" id="A0AA42WU39"/>
<keyword evidence="1" id="KW-0812">Transmembrane</keyword>
<evidence type="ECO:0008006" key="4">
    <source>
        <dbReference type="Google" id="ProtNLM"/>
    </source>
</evidence>
<name>A0AA42WU39_SPHYA</name>
<organism evidence="2 3">
    <name type="scientific">Sphingobium yanoikuyae</name>
    <name type="common">Sphingomonas yanoikuyae</name>
    <dbReference type="NCBI Taxonomy" id="13690"/>
    <lineage>
        <taxon>Bacteria</taxon>
        <taxon>Pseudomonadati</taxon>
        <taxon>Pseudomonadota</taxon>
        <taxon>Alphaproteobacteria</taxon>
        <taxon>Sphingomonadales</taxon>
        <taxon>Sphingomonadaceae</taxon>
        <taxon>Sphingobium</taxon>
    </lineage>
</organism>
<evidence type="ECO:0000256" key="1">
    <source>
        <dbReference type="SAM" id="Phobius"/>
    </source>
</evidence>
<gene>
    <name evidence="2" type="ORF">N5J77_05990</name>
</gene>
<dbReference type="RefSeq" id="WP_066764188.1">
    <property type="nucleotide sequence ID" value="NZ_JAOCKX010000006.1"/>
</dbReference>
<accession>A0AA42WU39</accession>
<keyword evidence="1" id="KW-0472">Membrane</keyword>
<comment type="caution">
    <text evidence="2">The sequence shown here is derived from an EMBL/GenBank/DDBJ whole genome shotgun (WGS) entry which is preliminary data.</text>
</comment>
<evidence type="ECO:0000313" key="3">
    <source>
        <dbReference type="Proteomes" id="UP001162318"/>
    </source>
</evidence>
<sequence length="109" mass="11821">MTHKALPHPDQLALDWENDPAIEALIEARVAKRAEAAAFQWRLRLVGIETCMMGSLVIAAGLALDQPPLQTIRTGLIVAAACFASGMLLIGLSGACGMLLTRLSRWRRK</sequence>
<evidence type="ECO:0000313" key="2">
    <source>
        <dbReference type="EMBL" id="MDH2130668.1"/>
    </source>
</evidence>
<dbReference type="EMBL" id="JAOCKX010000006">
    <property type="protein sequence ID" value="MDH2130668.1"/>
    <property type="molecule type" value="Genomic_DNA"/>
</dbReference>
<reference evidence="2" key="1">
    <citation type="submission" date="2022-09" db="EMBL/GenBank/DDBJ databases">
        <title>Intensive care unit water sources are persistently colonized with multi-drug resistant bacteria and are the site of extensive horizontal gene transfer of antibiotic resistance genes.</title>
        <authorList>
            <person name="Diorio-Toth L."/>
        </authorList>
    </citation>
    <scope>NUCLEOTIDE SEQUENCE</scope>
    <source>
        <strain evidence="2">GD03659</strain>
    </source>
</reference>
<proteinExistence type="predicted"/>
<dbReference type="Proteomes" id="UP001162318">
    <property type="component" value="Unassembled WGS sequence"/>
</dbReference>
<feature type="transmembrane region" description="Helical" evidence="1">
    <location>
        <begin position="43"/>
        <end position="64"/>
    </location>
</feature>
<protein>
    <recommendedName>
        <fullName evidence="4">DUF3040 domain-containing protein</fullName>
    </recommendedName>
</protein>